<reference evidence="1 2" key="1">
    <citation type="submission" date="2013-09" db="EMBL/GenBank/DDBJ databases">
        <title>Corchorus capsularis genome sequencing.</title>
        <authorList>
            <person name="Alam M."/>
            <person name="Haque M.S."/>
            <person name="Islam M.S."/>
            <person name="Emdad E.M."/>
            <person name="Islam M.M."/>
            <person name="Ahmed B."/>
            <person name="Halim A."/>
            <person name="Hossen Q.M.M."/>
            <person name="Hossain M.Z."/>
            <person name="Ahmed R."/>
            <person name="Khan M.M."/>
            <person name="Islam R."/>
            <person name="Rashid M.M."/>
            <person name="Khan S.A."/>
            <person name="Rahman M.S."/>
            <person name="Alam M."/>
        </authorList>
    </citation>
    <scope>NUCLEOTIDE SEQUENCE [LARGE SCALE GENOMIC DNA]</scope>
    <source>
        <strain evidence="2">cv. CVL-1</strain>
        <tissue evidence="1">Whole seedling</tissue>
    </source>
</reference>
<sequence>MGSSIAIEKDLFRSDTALHIAVSNVQENVVEELVELISEQSQPRKALETRNEQGILLCIWRLR</sequence>
<proteinExistence type="predicted"/>
<name>A0A1R3I4Y5_COCAP</name>
<comment type="caution">
    <text evidence="1">The sequence shown here is derived from an EMBL/GenBank/DDBJ whole genome shotgun (WGS) entry which is preliminary data.</text>
</comment>
<accession>A0A1R3I4Y5</accession>
<dbReference type="AlphaFoldDB" id="A0A1R3I4Y5"/>
<evidence type="ECO:0000313" key="1">
    <source>
        <dbReference type="EMBL" id="OMO77665.1"/>
    </source>
</evidence>
<gene>
    <name evidence="1" type="ORF">CCACVL1_14922</name>
</gene>
<dbReference type="STRING" id="210143.A0A1R3I4Y5"/>
<evidence type="ECO:0000313" key="2">
    <source>
        <dbReference type="Proteomes" id="UP000188268"/>
    </source>
</evidence>
<dbReference type="Gramene" id="OMO77665">
    <property type="protein sequence ID" value="OMO77665"/>
    <property type="gene ID" value="CCACVL1_14922"/>
</dbReference>
<dbReference type="Proteomes" id="UP000188268">
    <property type="component" value="Unassembled WGS sequence"/>
</dbReference>
<organism evidence="1 2">
    <name type="scientific">Corchorus capsularis</name>
    <name type="common">Jute</name>
    <dbReference type="NCBI Taxonomy" id="210143"/>
    <lineage>
        <taxon>Eukaryota</taxon>
        <taxon>Viridiplantae</taxon>
        <taxon>Streptophyta</taxon>
        <taxon>Embryophyta</taxon>
        <taxon>Tracheophyta</taxon>
        <taxon>Spermatophyta</taxon>
        <taxon>Magnoliopsida</taxon>
        <taxon>eudicotyledons</taxon>
        <taxon>Gunneridae</taxon>
        <taxon>Pentapetalae</taxon>
        <taxon>rosids</taxon>
        <taxon>malvids</taxon>
        <taxon>Malvales</taxon>
        <taxon>Malvaceae</taxon>
        <taxon>Grewioideae</taxon>
        <taxon>Apeibeae</taxon>
        <taxon>Corchorus</taxon>
    </lineage>
</organism>
<keyword evidence="2" id="KW-1185">Reference proteome</keyword>
<dbReference type="EMBL" id="AWWV01010700">
    <property type="protein sequence ID" value="OMO77665.1"/>
    <property type="molecule type" value="Genomic_DNA"/>
</dbReference>
<protein>
    <submittedName>
        <fullName evidence="1">Ankyrin repeat-containing protein</fullName>
    </submittedName>
</protein>